<sequence length="109" mass="12334">MISLPGAWGVSFRAEFWGSWSYMEIFLQDFFMICHILSCQSRLGPSGLPLILFVVEVLYLTSSIYEALDLRCLVFGFVYENYARTISPDPFVFSLAYPLLSPGFAIRGA</sequence>
<evidence type="ECO:0000313" key="1">
    <source>
        <dbReference type="EMBL" id="KAK4438104.1"/>
    </source>
</evidence>
<keyword evidence="2" id="KW-1185">Reference proteome</keyword>
<organism evidence="1 2">
    <name type="scientific">Sesamum alatum</name>
    <dbReference type="NCBI Taxonomy" id="300844"/>
    <lineage>
        <taxon>Eukaryota</taxon>
        <taxon>Viridiplantae</taxon>
        <taxon>Streptophyta</taxon>
        <taxon>Embryophyta</taxon>
        <taxon>Tracheophyta</taxon>
        <taxon>Spermatophyta</taxon>
        <taxon>Magnoliopsida</taxon>
        <taxon>eudicotyledons</taxon>
        <taxon>Gunneridae</taxon>
        <taxon>Pentapetalae</taxon>
        <taxon>asterids</taxon>
        <taxon>lamiids</taxon>
        <taxon>Lamiales</taxon>
        <taxon>Pedaliaceae</taxon>
        <taxon>Sesamum</taxon>
    </lineage>
</organism>
<proteinExistence type="predicted"/>
<reference evidence="1" key="2">
    <citation type="journal article" date="2024" name="Plant">
        <title>Genomic evolution and insights into agronomic trait innovations of Sesamum species.</title>
        <authorList>
            <person name="Miao H."/>
            <person name="Wang L."/>
            <person name="Qu L."/>
            <person name="Liu H."/>
            <person name="Sun Y."/>
            <person name="Le M."/>
            <person name="Wang Q."/>
            <person name="Wei S."/>
            <person name="Zheng Y."/>
            <person name="Lin W."/>
            <person name="Duan Y."/>
            <person name="Cao H."/>
            <person name="Xiong S."/>
            <person name="Wang X."/>
            <person name="Wei L."/>
            <person name="Li C."/>
            <person name="Ma Q."/>
            <person name="Ju M."/>
            <person name="Zhao R."/>
            <person name="Li G."/>
            <person name="Mu C."/>
            <person name="Tian Q."/>
            <person name="Mei H."/>
            <person name="Zhang T."/>
            <person name="Gao T."/>
            <person name="Zhang H."/>
        </authorList>
    </citation>
    <scope>NUCLEOTIDE SEQUENCE</scope>
    <source>
        <strain evidence="1">3651</strain>
    </source>
</reference>
<gene>
    <name evidence="1" type="ORF">Salat_0144500</name>
</gene>
<name>A0AAE1YX91_9LAMI</name>
<accession>A0AAE1YX91</accession>
<protein>
    <submittedName>
        <fullName evidence="1">Uncharacterized protein</fullName>
    </submittedName>
</protein>
<comment type="caution">
    <text evidence="1">The sequence shown here is derived from an EMBL/GenBank/DDBJ whole genome shotgun (WGS) entry which is preliminary data.</text>
</comment>
<reference evidence="1" key="1">
    <citation type="submission" date="2020-06" db="EMBL/GenBank/DDBJ databases">
        <authorList>
            <person name="Li T."/>
            <person name="Hu X."/>
            <person name="Zhang T."/>
            <person name="Song X."/>
            <person name="Zhang H."/>
            <person name="Dai N."/>
            <person name="Sheng W."/>
            <person name="Hou X."/>
            <person name="Wei L."/>
        </authorList>
    </citation>
    <scope>NUCLEOTIDE SEQUENCE</scope>
    <source>
        <strain evidence="1">3651</strain>
        <tissue evidence="1">Leaf</tissue>
    </source>
</reference>
<dbReference type="Proteomes" id="UP001293254">
    <property type="component" value="Unassembled WGS sequence"/>
</dbReference>
<dbReference type="EMBL" id="JACGWO010000001">
    <property type="protein sequence ID" value="KAK4438104.1"/>
    <property type="molecule type" value="Genomic_DNA"/>
</dbReference>
<evidence type="ECO:0000313" key="2">
    <source>
        <dbReference type="Proteomes" id="UP001293254"/>
    </source>
</evidence>
<dbReference type="AlphaFoldDB" id="A0AAE1YX91"/>